<dbReference type="FunFam" id="1.20.1510.10:FF:000005">
    <property type="entry name" value="Putative Cation diffusion facilitator 1"/>
    <property type="match status" value="1"/>
</dbReference>
<evidence type="ECO:0000256" key="1">
    <source>
        <dbReference type="ARBA" id="ARBA00004141"/>
    </source>
</evidence>
<dbReference type="SUPFAM" id="SSF160240">
    <property type="entry name" value="Cation efflux protein cytoplasmic domain-like"/>
    <property type="match status" value="1"/>
</dbReference>
<gene>
    <name evidence="10" type="ORF">BJ508DRAFT_419620</name>
</gene>
<dbReference type="AlphaFoldDB" id="A0A3N4HCP3"/>
<sequence>MTTTETTVEMTPLDTNRSSQSPIIASSSSNSSPTGSRPGTGTILDEEAPHFFDHDPLNLQRGVKSPADIKDLKSTLSQKNRSKVTTTDLRRRHNGLTSSPEIPPTNDPHIDSIDPASIPAKYRKKKVNVKGVEKFYEAQNELITTLLKTVEEHRQEAKDEVGGTRIKYLIAVHGSLAANIILSALQIYAAVSSGSLSLFATMADSIFDPLSNILLILSHRAVQKVDGNRYPSGKARLENAGNIMFCFLMCCVSAILVVVSIQDIATHDYDEVVKDFHLPAVIAVTSAFATKFVLFCWCWGLKDVYSQVRILWEDHRNDLMINGLGILTSVGGSHLKWWLDPAGAIVLSVLIFGLWIRAACGEFQLLIGVTADNSTLQQITYLAMTHSPTIHAVDTVRCYHSGPRLIVEVDVVMPEDITLRESHDVAEELQIKLESLPGVERAYVHVDYETEHKPEHFLKKVL</sequence>
<proteinExistence type="predicted"/>
<dbReference type="Pfam" id="PF16916">
    <property type="entry name" value="ZT_dimer"/>
    <property type="match status" value="1"/>
</dbReference>
<dbReference type="Gene3D" id="3.30.70.1350">
    <property type="entry name" value="Cation efflux protein, cytoplasmic domain"/>
    <property type="match status" value="1"/>
</dbReference>
<evidence type="ECO:0000256" key="2">
    <source>
        <dbReference type="ARBA" id="ARBA00022448"/>
    </source>
</evidence>
<dbReference type="PANTHER" id="PTHR43840:SF12">
    <property type="entry name" value="CATION DIFFUSION FACILITATOR 1 (AFU_ORTHOLOGUE AFUA_1G14440)"/>
    <property type="match status" value="1"/>
</dbReference>
<accession>A0A3N4HCP3</accession>
<evidence type="ECO:0000256" key="5">
    <source>
        <dbReference type="ARBA" id="ARBA00023136"/>
    </source>
</evidence>
<keyword evidence="4 7" id="KW-1133">Transmembrane helix</keyword>
<dbReference type="NCBIfam" id="TIGR01297">
    <property type="entry name" value="CDF"/>
    <property type="match status" value="1"/>
</dbReference>
<feature type="compositionally biased region" description="Basic and acidic residues" evidence="6">
    <location>
        <begin position="47"/>
        <end position="56"/>
    </location>
</feature>
<feature type="compositionally biased region" description="Polar residues" evidence="6">
    <location>
        <begin position="74"/>
        <end position="87"/>
    </location>
</feature>
<dbReference type="Proteomes" id="UP000275078">
    <property type="component" value="Unassembled WGS sequence"/>
</dbReference>
<evidence type="ECO:0000259" key="8">
    <source>
        <dbReference type="Pfam" id="PF01545"/>
    </source>
</evidence>
<keyword evidence="5 7" id="KW-0472">Membrane</keyword>
<dbReference type="GO" id="GO:0016020">
    <property type="term" value="C:membrane"/>
    <property type="evidence" value="ECO:0007669"/>
    <property type="project" value="UniProtKB-SubCell"/>
</dbReference>
<dbReference type="FunFam" id="3.30.70.1350:FF:000003">
    <property type="entry name" value="Cation diffusion facilitator 1"/>
    <property type="match status" value="1"/>
</dbReference>
<dbReference type="Pfam" id="PF01545">
    <property type="entry name" value="Cation_efflux"/>
    <property type="match status" value="1"/>
</dbReference>
<comment type="subcellular location">
    <subcellularLocation>
        <location evidence="1">Membrane</location>
        <topology evidence="1">Multi-pass membrane protein</topology>
    </subcellularLocation>
</comment>
<dbReference type="GO" id="GO:0030003">
    <property type="term" value="P:intracellular monoatomic cation homeostasis"/>
    <property type="evidence" value="ECO:0007669"/>
    <property type="project" value="UniProtKB-ARBA"/>
</dbReference>
<dbReference type="STRING" id="1160509.A0A3N4HCP3"/>
<dbReference type="InterPro" id="IPR036837">
    <property type="entry name" value="Cation_efflux_CTD_sf"/>
</dbReference>
<dbReference type="GO" id="GO:0098771">
    <property type="term" value="P:inorganic ion homeostasis"/>
    <property type="evidence" value="ECO:0007669"/>
    <property type="project" value="UniProtKB-ARBA"/>
</dbReference>
<dbReference type="OrthoDB" id="78296at2759"/>
<evidence type="ECO:0000256" key="3">
    <source>
        <dbReference type="ARBA" id="ARBA00022692"/>
    </source>
</evidence>
<evidence type="ECO:0000313" key="10">
    <source>
        <dbReference type="EMBL" id="RPA72122.1"/>
    </source>
</evidence>
<feature type="transmembrane region" description="Helical" evidence="7">
    <location>
        <begin position="168"/>
        <end position="190"/>
    </location>
</feature>
<dbReference type="EMBL" id="ML119878">
    <property type="protein sequence ID" value="RPA72122.1"/>
    <property type="molecule type" value="Genomic_DNA"/>
</dbReference>
<organism evidence="10 11">
    <name type="scientific">Ascobolus immersus RN42</name>
    <dbReference type="NCBI Taxonomy" id="1160509"/>
    <lineage>
        <taxon>Eukaryota</taxon>
        <taxon>Fungi</taxon>
        <taxon>Dikarya</taxon>
        <taxon>Ascomycota</taxon>
        <taxon>Pezizomycotina</taxon>
        <taxon>Pezizomycetes</taxon>
        <taxon>Pezizales</taxon>
        <taxon>Ascobolaceae</taxon>
        <taxon>Ascobolus</taxon>
    </lineage>
</organism>
<keyword evidence="3 7" id="KW-0812">Transmembrane</keyword>
<protein>
    <submittedName>
        <fullName evidence="10">Uncharacterized protein</fullName>
    </submittedName>
</protein>
<evidence type="ECO:0000259" key="9">
    <source>
        <dbReference type="Pfam" id="PF16916"/>
    </source>
</evidence>
<feature type="transmembrane region" description="Helical" evidence="7">
    <location>
        <begin position="281"/>
        <end position="301"/>
    </location>
</feature>
<feature type="transmembrane region" description="Helical" evidence="7">
    <location>
        <begin position="196"/>
        <end position="218"/>
    </location>
</feature>
<feature type="region of interest" description="Disordered" evidence="6">
    <location>
        <begin position="1"/>
        <end position="115"/>
    </location>
</feature>
<name>A0A3N4HCP3_ASCIM</name>
<evidence type="ECO:0000313" key="11">
    <source>
        <dbReference type="Proteomes" id="UP000275078"/>
    </source>
</evidence>
<feature type="domain" description="Cation efflux protein transmembrane" evidence="8">
    <location>
        <begin position="175"/>
        <end position="359"/>
    </location>
</feature>
<dbReference type="GO" id="GO:0008324">
    <property type="term" value="F:monoatomic cation transmembrane transporter activity"/>
    <property type="evidence" value="ECO:0007669"/>
    <property type="project" value="InterPro"/>
</dbReference>
<evidence type="ECO:0000256" key="4">
    <source>
        <dbReference type="ARBA" id="ARBA00022989"/>
    </source>
</evidence>
<keyword evidence="2" id="KW-0813">Transport</keyword>
<feature type="domain" description="Cation efflux protein cytoplasmic" evidence="9">
    <location>
        <begin position="372"/>
        <end position="447"/>
    </location>
</feature>
<feature type="transmembrane region" description="Helical" evidence="7">
    <location>
        <begin position="239"/>
        <end position="261"/>
    </location>
</feature>
<dbReference type="SUPFAM" id="SSF161111">
    <property type="entry name" value="Cation efflux protein transmembrane domain-like"/>
    <property type="match status" value="1"/>
</dbReference>
<evidence type="ECO:0000256" key="7">
    <source>
        <dbReference type="SAM" id="Phobius"/>
    </source>
</evidence>
<dbReference type="PANTHER" id="PTHR43840">
    <property type="entry name" value="MITOCHONDRIAL METAL TRANSPORTER 1-RELATED"/>
    <property type="match status" value="1"/>
</dbReference>
<keyword evidence="11" id="KW-1185">Reference proteome</keyword>
<feature type="transmembrane region" description="Helical" evidence="7">
    <location>
        <begin position="337"/>
        <end position="356"/>
    </location>
</feature>
<dbReference type="Gene3D" id="1.20.1510.10">
    <property type="entry name" value="Cation efflux protein transmembrane domain"/>
    <property type="match status" value="1"/>
</dbReference>
<feature type="compositionally biased region" description="Low complexity" evidence="6">
    <location>
        <begin position="18"/>
        <end position="43"/>
    </location>
</feature>
<dbReference type="InterPro" id="IPR058533">
    <property type="entry name" value="Cation_efflux_TM"/>
</dbReference>
<dbReference type="InterPro" id="IPR027470">
    <property type="entry name" value="Cation_efflux_CTD"/>
</dbReference>
<dbReference type="InterPro" id="IPR050291">
    <property type="entry name" value="CDF_Transporter"/>
</dbReference>
<reference evidence="10 11" key="1">
    <citation type="journal article" date="2018" name="Nat. Ecol. Evol.">
        <title>Pezizomycetes genomes reveal the molecular basis of ectomycorrhizal truffle lifestyle.</title>
        <authorList>
            <person name="Murat C."/>
            <person name="Payen T."/>
            <person name="Noel B."/>
            <person name="Kuo A."/>
            <person name="Morin E."/>
            <person name="Chen J."/>
            <person name="Kohler A."/>
            <person name="Krizsan K."/>
            <person name="Balestrini R."/>
            <person name="Da Silva C."/>
            <person name="Montanini B."/>
            <person name="Hainaut M."/>
            <person name="Levati E."/>
            <person name="Barry K.W."/>
            <person name="Belfiori B."/>
            <person name="Cichocki N."/>
            <person name="Clum A."/>
            <person name="Dockter R.B."/>
            <person name="Fauchery L."/>
            <person name="Guy J."/>
            <person name="Iotti M."/>
            <person name="Le Tacon F."/>
            <person name="Lindquist E.A."/>
            <person name="Lipzen A."/>
            <person name="Malagnac F."/>
            <person name="Mello A."/>
            <person name="Molinier V."/>
            <person name="Miyauchi S."/>
            <person name="Poulain J."/>
            <person name="Riccioni C."/>
            <person name="Rubini A."/>
            <person name="Sitrit Y."/>
            <person name="Splivallo R."/>
            <person name="Traeger S."/>
            <person name="Wang M."/>
            <person name="Zifcakova L."/>
            <person name="Wipf D."/>
            <person name="Zambonelli A."/>
            <person name="Paolocci F."/>
            <person name="Nowrousian M."/>
            <person name="Ottonello S."/>
            <person name="Baldrian P."/>
            <person name="Spatafora J.W."/>
            <person name="Henrissat B."/>
            <person name="Nagy L.G."/>
            <person name="Aury J.M."/>
            <person name="Wincker P."/>
            <person name="Grigoriev I.V."/>
            <person name="Bonfante P."/>
            <person name="Martin F.M."/>
        </authorList>
    </citation>
    <scope>NUCLEOTIDE SEQUENCE [LARGE SCALE GENOMIC DNA]</scope>
    <source>
        <strain evidence="10 11">RN42</strain>
    </source>
</reference>
<evidence type="ECO:0000256" key="6">
    <source>
        <dbReference type="SAM" id="MobiDB-lite"/>
    </source>
</evidence>
<dbReference type="InterPro" id="IPR027469">
    <property type="entry name" value="Cation_efflux_TMD_sf"/>
</dbReference>
<feature type="compositionally biased region" description="Low complexity" evidence="6">
    <location>
        <begin position="1"/>
        <end position="11"/>
    </location>
</feature>
<dbReference type="InterPro" id="IPR002524">
    <property type="entry name" value="Cation_efflux"/>
</dbReference>